<reference evidence="3 4" key="1">
    <citation type="journal article" date="2015" name="Nature">
        <title>rRNA introns, odd ribosomes, and small enigmatic genomes across a large radiation of phyla.</title>
        <authorList>
            <person name="Brown C.T."/>
            <person name="Hug L.A."/>
            <person name="Thomas B.C."/>
            <person name="Sharon I."/>
            <person name="Castelle C.J."/>
            <person name="Singh A."/>
            <person name="Wilkins M.J."/>
            <person name="Williams K.H."/>
            <person name="Banfield J.F."/>
        </authorList>
    </citation>
    <scope>NUCLEOTIDE SEQUENCE [LARGE SCALE GENOMIC DNA]</scope>
</reference>
<evidence type="ECO:0000313" key="4">
    <source>
        <dbReference type="Proteomes" id="UP000034676"/>
    </source>
</evidence>
<organism evidence="3 4">
    <name type="scientific">Candidatus Woesebacteria bacterium GW2011_GWA1_41_13b</name>
    <dbReference type="NCBI Taxonomy" id="1618555"/>
    <lineage>
        <taxon>Bacteria</taxon>
        <taxon>Candidatus Woeseibacteriota</taxon>
    </lineage>
</organism>
<dbReference type="Proteomes" id="UP000034676">
    <property type="component" value="Unassembled WGS sequence"/>
</dbReference>
<evidence type="ECO:0000313" key="3">
    <source>
        <dbReference type="EMBL" id="KKR91801.1"/>
    </source>
</evidence>
<sequence>MAQQAQPQGFRWSQWLLAAVTFVVVLLFVWPGFALGYPIWEVGEDNSGKGITYVCQDGRQVQNLSDCNRVAQPTPSPAPATTRAPAPTQAPRQGTTTTTTTGTQATAAFPKTAQEAASLFGGDASRWEPTADPGGWHLREEPFSILLNPKGSLAEGYFDTKPGKNAQCFAFVVPMGVQGATVWNEPGTRENAQKLQAKMAIPKWDDGQTHPCEVMAAP</sequence>
<accession>A0A0G0UWB3</accession>
<feature type="compositionally biased region" description="Low complexity" evidence="1">
    <location>
        <begin position="79"/>
        <end position="106"/>
    </location>
</feature>
<evidence type="ECO:0000256" key="1">
    <source>
        <dbReference type="SAM" id="MobiDB-lite"/>
    </source>
</evidence>
<feature type="transmembrane region" description="Helical" evidence="2">
    <location>
        <begin position="12"/>
        <end position="40"/>
    </location>
</feature>
<dbReference type="AlphaFoldDB" id="A0A0G0UWB3"/>
<comment type="caution">
    <text evidence="3">The sequence shown here is derived from an EMBL/GenBank/DDBJ whole genome shotgun (WGS) entry which is preliminary data.</text>
</comment>
<keyword evidence="2" id="KW-0812">Transmembrane</keyword>
<feature type="region of interest" description="Disordered" evidence="1">
    <location>
        <begin position="70"/>
        <end position="106"/>
    </location>
</feature>
<dbReference type="EMBL" id="LCAO01000007">
    <property type="protein sequence ID" value="KKR91801.1"/>
    <property type="molecule type" value="Genomic_DNA"/>
</dbReference>
<keyword evidence="2" id="KW-1133">Transmembrane helix</keyword>
<proteinExistence type="predicted"/>
<gene>
    <name evidence="3" type="ORF">UU42_C0007G0018</name>
</gene>
<evidence type="ECO:0000256" key="2">
    <source>
        <dbReference type="SAM" id="Phobius"/>
    </source>
</evidence>
<keyword evidence="2" id="KW-0472">Membrane</keyword>
<name>A0A0G0UWB3_9BACT</name>
<protein>
    <submittedName>
        <fullName evidence="3">Uncharacterized protein</fullName>
    </submittedName>
</protein>